<reference evidence="14 15" key="1">
    <citation type="submission" date="2016-10" db="EMBL/GenBank/DDBJ databases">
        <authorList>
            <person name="de Groot N.N."/>
        </authorList>
    </citation>
    <scope>NUCLEOTIDE SEQUENCE [LARGE SCALE GENOMIC DNA]</scope>
    <source>
        <strain evidence="14 15">Nm22</strain>
    </source>
</reference>
<dbReference type="PANTHER" id="PTHR43782:SF3">
    <property type="entry name" value="ARGINASE"/>
    <property type="match status" value="1"/>
</dbReference>
<evidence type="ECO:0000256" key="10">
    <source>
        <dbReference type="PIRSR" id="PIRSR036979-1"/>
    </source>
</evidence>
<evidence type="ECO:0000256" key="6">
    <source>
        <dbReference type="ARBA" id="ARBA00022801"/>
    </source>
</evidence>
<dbReference type="GO" id="GO:0000050">
    <property type="term" value="P:urea cycle"/>
    <property type="evidence" value="ECO:0007669"/>
    <property type="project" value="UniProtKB-UniPathway"/>
</dbReference>
<dbReference type="GO" id="GO:0005737">
    <property type="term" value="C:cytoplasm"/>
    <property type="evidence" value="ECO:0007669"/>
    <property type="project" value="TreeGrafter"/>
</dbReference>
<gene>
    <name evidence="14" type="ORF">SAMN05216325_11222</name>
</gene>
<dbReference type="UniPathway" id="UPA00158">
    <property type="reaction ID" value="UER00270"/>
</dbReference>
<dbReference type="NCBIfam" id="TIGR01229">
    <property type="entry name" value="rocF_arginase"/>
    <property type="match status" value="1"/>
</dbReference>
<feature type="binding site" evidence="10">
    <location>
        <position position="230"/>
    </location>
    <ligand>
        <name>Mn(2+)</name>
        <dbReference type="ChEBI" id="CHEBI:29035"/>
        <label>1</label>
    </ligand>
</feature>
<dbReference type="EC" id="3.5.3.1" evidence="2 9"/>
<accession>A0A1H8F7B0</accession>
<feature type="binding site" evidence="10">
    <location>
        <position position="126"/>
    </location>
    <ligand>
        <name>Mn(2+)</name>
        <dbReference type="ChEBI" id="CHEBI:29035"/>
        <label>2</label>
    </ligand>
</feature>
<dbReference type="GO" id="GO:0030145">
    <property type="term" value="F:manganese ion binding"/>
    <property type="evidence" value="ECO:0007669"/>
    <property type="project" value="TreeGrafter"/>
</dbReference>
<dbReference type="PROSITE" id="PS51409">
    <property type="entry name" value="ARGINASE_2"/>
    <property type="match status" value="1"/>
</dbReference>
<dbReference type="PIRSF" id="PIRSF036979">
    <property type="entry name" value="Arginase"/>
    <property type="match status" value="1"/>
</dbReference>
<keyword evidence="7 10" id="KW-0464">Manganese</keyword>
<dbReference type="SUPFAM" id="SSF52768">
    <property type="entry name" value="Arginase/deacetylase"/>
    <property type="match status" value="1"/>
</dbReference>
<evidence type="ECO:0000256" key="4">
    <source>
        <dbReference type="ARBA" id="ARBA00022503"/>
    </source>
</evidence>
<comment type="pathway">
    <text evidence="1">Nitrogen metabolism; urea cycle; L-ornithine and urea from L-arginine: step 1/1.</text>
</comment>
<sequence length="311" mass="33550">MAKTTPALIGIPTDLGASRRGCSMGPEALRVAGIYTVLQRLCGRVVDMGDIKGPKATGEVFSNGYRHFDTAVAWFRTLSEQVYETLSAGQCPVVLGGDHSIAIGSVSGVARYCRERDIPLTILWLDAHADFNTPTTSPSGNLHGMPVALLTDPDSEMLRNMGPGNASVAVDSFQLIGVRSIDRIEKQAVLTAGLEIYDMRRIDETGMRAVMDEVLDKVKARGGHLHVSFDIDFLDPLIAPGTGTQVKGGPDYREAQLCMEMIYDTGLFGSLDLVEINPALDIRNQTAEIAVEMTASLFGEQILARHGGSKR</sequence>
<dbReference type="Pfam" id="PF00491">
    <property type="entry name" value="Arginase"/>
    <property type="match status" value="1"/>
</dbReference>
<keyword evidence="4 13" id="KW-0056">Arginine metabolism</keyword>
<evidence type="ECO:0000256" key="1">
    <source>
        <dbReference type="ARBA" id="ARBA00005098"/>
    </source>
</evidence>
<dbReference type="Gene3D" id="3.40.800.10">
    <property type="entry name" value="Ureohydrolase domain"/>
    <property type="match status" value="1"/>
</dbReference>
<dbReference type="PRINTS" id="PR00116">
    <property type="entry name" value="ARGINASE"/>
</dbReference>
<proteinExistence type="inferred from homology"/>
<keyword evidence="5 10" id="KW-0479">Metal-binding</keyword>
<feature type="binding site" evidence="10">
    <location>
        <position position="128"/>
    </location>
    <ligand>
        <name>Mn(2+)</name>
        <dbReference type="ChEBI" id="CHEBI:29035"/>
        <label>1</label>
    </ligand>
</feature>
<dbReference type="STRING" id="917.SAMN05216326_10974"/>
<dbReference type="Proteomes" id="UP000199459">
    <property type="component" value="Unassembled WGS sequence"/>
</dbReference>
<dbReference type="InterPro" id="IPR020855">
    <property type="entry name" value="Ureohydrolase_Mn_BS"/>
</dbReference>
<dbReference type="InterPro" id="IPR006035">
    <property type="entry name" value="Ureohydrolase"/>
</dbReference>
<comment type="catalytic activity">
    <reaction evidence="8 13">
        <text>L-arginine + H2O = urea + L-ornithine</text>
        <dbReference type="Rhea" id="RHEA:20569"/>
        <dbReference type="ChEBI" id="CHEBI:15377"/>
        <dbReference type="ChEBI" id="CHEBI:16199"/>
        <dbReference type="ChEBI" id="CHEBI:32682"/>
        <dbReference type="ChEBI" id="CHEBI:46911"/>
        <dbReference type="EC" id="3.5.3.1"/>
    </reaction>
</comment>
<organism evidence="14 15">
    <name type="scientific">Nitrosomonas marina</name>
    <dbReference type="NCBI Taxonomy" id="917"/>
    <lineage>
        <taxon>Bacteria</taxon>
        <taxon>Pseudomonadati</taxon>
        <taxon>Pseudomonadota</taxon>
        <taxon>Betaproteobacteria</taxon>
        <taxon>Nitrosomonadales</taxon>
        <taxon>Nitrosomonadaceae</taxon>
        <taxon>Nitrosomonas</taxon>
    </lineage>
</organism>
<evidence type="ECO:0000256" key="2">
    <source>
        <dbReference type="ARBA" id="ARBA00012168"/>
    </source>
</evidence>
<dbReference type="EMBL" id="FOCP01000012">
    <property type="protein sequence ID" value="SEN27376.1"/>
    <property type="molecule type" value="Genomic_DNA"/>
</dbReference>
<evidence type="ECO:0000256" key="5">
    <source>
        <dbReference type="ARBA" id="ARBA00022723"/>
    </source>
</evidence>
<comment type="similarity">
    <text evidence="11 12">Belongs to the arginase family.</text>
</comment>
<evidence type="ECO:0000256" key="9">
    <source>
        <dbReference type="NCBIfam" id="TIGR01229"/>
    </source>
</evidence>
<dbReference type="OrthoDB" id="9789727at2"/>
<evidence type="ECO:0000256" key="7">
    <source>
        <dbReference type="ARBA" id="ARBA00023211"/>
    </source>
</evidence>
<dbReference type="FunFam" id="3.40.800.10:FF:000012">
    <property type="entry name" value="Arginase"/>
    <property type="match status" value="1"/>
</dbReference>
<evidence type="ECO:0000256" key="3">
    <source>
        <dbReference type="ARBA" id="ARBA00018123"/>
    </source>
</evidence>
<evidence type="ECO:0000256" key="11">
    <source>
        <dbReference type="PROSITE-ProRule" id="PRU00742"/>
    </source>
</evidence>
<feature type="binding site" evidence="10">
    <location>
        <position position="130"/>
    </location>
    <ligand>
        <name>Mn(2+)</name>
        <dbReference type="ChEBI" id="CHEBI:29035"/>
        <label>1</label>
    </ligand>
</feature>
<protein>
    <recommendedName>
        <fullName evidence="3 9">Arginase</fullName>
        <ecNumber evidence="2 9">3.5.3.1</ecNumber>
    </recommendedName>
</protein>
<keyword evidence="6 12" id="KW-0378">Hydrolase</keyword>
<dbReference type="GO" id="GO:0006525">
    <property type="term" value="P:arginine metabolic process"/>
    <property type="evidence" value="ECO:0007669"/>
    <property type="project" value="UniProtKB-KW"/>
</dbReference>
<comment type="cofactor">
    <cofactor evidence="10 13">
        <name>Mn(2+)</name>
        <dbReference type="ChEBI" id="CHEBI:29035"/>
    </cofactor>
    <text evidence="10 13">Binds 2 manganese ions per subunit.</text>
</comment>
<evidence type="ECO:0000256" key="13">
    <source>
        <dbReference type="RuleBase" id="RU361159"/>
    </source>
</evidence>
<evidence type="ECO:0000313" key="15">
    <source>
        <dbReference type="Proteomes" id="UP000199459"/>
    </source>
</evidence>
<dbReference type="InterPro" id="IPR023696">
    <property type="entry name" value="Ureohydrolase_dom_sf"/>
</dbReference>
<dbReference type="RefSeq" id="WP_090631946.1">
    <property type="nucleotide sequence ID" value="NZ_FOCP01000012.1"/>
</dbReference>
<dbReference type="GO" id="GO:0004053">
    <property type="term" value="F:arginase activity"/>
    <property type="evidence" value="ECO:0007669"/>
    <property type="project" value="UniProtKB-UniRule"/>
</dbReference>
<evidence type="ECO:0000256" key="12">
    <source>
        <dbReference type="RuleBase" id="RU003684"/>
    </source>
</evidence>
<feature type="binding site" evidence="10">
    <location>
        <position position="99"/>
    </location>
    <ligand>
        <name>Mn(2+)</name>
        <dbReference type="ChEBI" id="CHEBI:29035"/>
        <label>1</label>
    </ligand>
</feature>
<dbReference type="AlphaFoldDB" id="A0A1H8F7B0"/>
<dbReference type="PANTHER" id="PTHR43782">
    <property type="entry name" value="ARGINASE"/>
    <property type="match status" value="1"/>
</dbReference>
<evidence type="ECO:0000313" key="14">
    <source>
        <dbReference type="EMBL" id="SEN27376.1"/>
    </source>
</evidence>
<feature type="binding site" evidence="10">
    <location>
        <position position="232"/>
    </location>
    <ligand>
        <name>Mn(2+)</name>
        <dbReference type="ChEBI" id="CHEBI:29035"/>
        <label>2</label>
    </ligand>
</feature>
<dbReference type="PROSITE" id="PS01053">
    <property type="entry name" value="ARGINASE_1"/>
    <property type="match status" value="1"/>
</dbReference>
<dbReference type="InterPro" id="IPR014033">
    <property type="entry name" value="Arginase"/>
</dbReference>
<evidence type="ECO:0000256" key="8">
    <source>
        <dbReference type="ARBA" id="ARBA00047391"/>
    </source>
</evidence>
<dbReference type="CDD" id="cd09989">
    <property type="entry name" value="Arginase"/>
    <property type="match status" value="1"/>
</dbReference>
<name>A0A1H8F7B0_9PROT</name>